<comment type="subcellular location">
    <subcellularLocation>
        <location evidence="1">Golgi apparatus membrane</location>
        <topology evidence="1">Single-pass type IV membrane protein</topology>
    </subcellularLocation>
</comment>
<evidence type="ECO:0000313" key="10">
    <source>
        <dbReference type="EMBL" id="KAK9498326.1"/>
    </source>
</evidence>
<sequence>MSWIAEFAGKAEDFLNKIDQNAGVVLKKEKKKKQHINNLSHIKSSETHLTTTNSYSPTESTPKFTPKHLSPTADKLATLPSNNIARDVDDKLMQFLNNSTYDIDSLDGRVNNMASSSSSDATIICLTEPTNNDEQQLNNSIINQSKDTNLENENEMLRNEIRSLNTEISLLLGRTKTAEKEMLQIKTRLSKKEMEAANLDKELSAVKHKLFKYETENNELLTENERLKMMNKNIENDECSLLKEAEGRLSQCQLDAQHREETLKADIATLRIRISELEECLCESRKQHAAELSELGNRLSEARTELSDYMTKAATRIALKEKVVEELRTASNQDNSLSLDVQHLKSEVEWLTEECERLRNKCETARLEAEMAEKRLEEVREESAASISSLQARLSQEHARRLAAEENCSVHSQELQSVREELTRQVMSMTERVRERETELTRLRRQLAQKGVNNTATNNQEQRINALTKALVEKELALEQVTDQRNQLRIHLDRIKNEYSVSGYPTGSSSNSSSINVNDTDDAKAQVPLLMSERPTDTLVTRRVKRAYTCVDSLGMRTGLFLRRYPLARLFLFVYIIFLHLWVCLVLFSSTPDTKV</sequence>
<keyword evidence="4" id="KW-0333">Golgi apparatus</keyword>
<keyword evidence="5 7" id="KW-0175">Coiled coil</keyword>
<dbReference type="GO" id="GO:0031985">
    <property type="term" value="C:Golgi cisterna"/>
    <property type="evidence" value="ECO:0007669"/>
    <property type="project" value="TreeGrafter"/>
</dbReference>
<organism evidence="10 11">
    <name type="scientific">Rhynocoris fuscipes</name>
    <dbReference type="NCBI Taxonomy" id="488301"/>
    <lineage>
        <taxon>Eukaryota</taxon>
        <taxon>Metazoa</taxon>
        <taxon>Ecdysozoa</taxon>
        <taxon>Arthropoda</taxon>
        <taxon>Hexapoda</taxon>
        <taxon>Insecta</taxon>
        <taxon>Pterygota</taxon>
        <taxon>Neoptera</taxon>
        <taxon>Paraneoptera</taxon>
        <taxon>Hemiptera</taxon>
        <taxon>Heteroptera</taxon>
        <taxon>Panheteroptera</taxon>
        <taxon>Cimicomorpha</taxon>
        <taxon>Reduviidae</taxon>
        <taxon>Harpactorinae</taxon>
        <taxon>Harpactorini</taxon>
        <taxon>Rhynocoris</taxon>
    </lineage>
</organism>
<dbReference type="Pfam" id="PF09787">
    <property type="entry name" value="Golgin_A5"/>
    <property type="match status" value="1"/>
</dbReference>
<evidence type="ECO:0000256" key="1">
    <source>
        <dbReference type="ARBA" id="ARBA00004409"/>
    </source>
</evidence>
<dbReference type="PANTHER" id="PTHR13815:SF7">
    <property type="entry name" value="GOLGIN SUBFAMILY A MEMBER 5"/>
    <property type="match status" value="1"/>
</dbReference>
<reference evidence="10 11" key="1">
    <citation type="submission" date="2022-12" db="EMBL/GenBank/DDBJ databases">
        <title>Chromosome-level genome assembly of true bugs.</title>
        <authorList>
            <person name="Ma L."/>
            <person name="Li H."/>
        </authorList>
    </citation>
    <scope>NUCLEOTIDE SEQUENCE [LARGE SCALE GENOMIC DNA]</scope>
    <source>
        <strain evidence="10">Lab_2022b</strain>
    </source>
</reference>
<dbReference type="InterPro" id="IPR019177">
    <property type="entry name" value="Golgin_subfamily_A_member_5"/>
</dbReference>
<evidence type="ECO:0000256" key="6">
    <source>
        <dbReference type="ARBA" id="ARBA00023136"/>
    </source>
</evidence>
<dbReference type="GO" id="GO:0000139">
    <property type="term" value="C:Golgi membrane"/>
    <property type="evidence" value="ECO:0007669"/>
    <property type="project" value="UniProtKB-SubCell"/>
</dbReference>
<dbReference type="EMBL" id="JAPXFL010000012">
    <property type="protein sequence ID" value="KAK9498326.1"/>
    <property type="molecule type" value="Genomic_DNA"/>
</dbReference>
<evidence type="ECO:0000313" key="11">
    <source>
        <dbReference type="Proteomes" id="UP001461498"/>
    </source>
</evidence>
<keyword evidence="2 9" id="KW-0812">Transmembrane</keyword>
<comment type="caution">
    <text evidence="10">The sequence shown here is derived from an EMBL/GenBank/DDBJ whole genome shotgun (WGS) entry which is preliminary data.</text>
</comment>
<feature type="compositionally biased region" description="Polar residues" evidence="8">
    <location>
        <begin position="44"/>
        <end position="63"/>
    </location>
</feature>
<evidence type="ECO:0000256" key="5">
    <source>
        <dbReference type="ARBA" id="ARBA00023054"/>
    </source>
</evidence>
<name>A0AAW1CII3_9HEMI</name>
<keyword evidence="11" id="KW-1185">Reference proteome</keyword>
<evidence type="ECO:0000256" key="3">
    <source>
        <dbReference type="ARBA" id="ARBA00022989"/>
    </source>
</evidence>
<dbReference type="GO" id="GO:0000301">
    <property type="term" value="P:retrograde transport, vesicle recycling within Golgi"/>
    <property type="evidence" value="ECO:0007669"/>
    <property type="project" value="TreeGrafter"/>
</dbReference>
<feature type="transmembrane region" description="Helical" evidence="9">
    <location>
        <begin position="567"/>
        <end position="588"/>
    </location>
</feature>
<feature type="region of interest" description="Disordered" evidence="8">
    <location>
        <begin position="44"/>
        <end position="67"/>
    </location>
</feature>
<feature type="coiled-coil region" evidence="7">
    <location>
        <begin position="341"/>
        <end position="382"/>
    </location>
</feature>
<feature type="coiled-coil region" evidence="7">
    <location>
        <begin position="285"/>
        <end position="312"/>
    </location>
</feature>
<keyword evidence="3 9" id="KW-1133">Transmembrane helix</keyword>
<evidence type="ECO:0000256" key="4">
    <source>
        <dbReference type="ARBA" id="ARBA00023034"/>
    </source>
</evidence>
<keyword evidence="6 9" id="KW-0472">Membrane</keyword>
<dbReference type="PANTHER" id="PTHR13815">
    <property type="entry name" value="GOLGIN-84"/>
    <property type="match status" value="1"/>
</dbReference>
<feature type="coiled-coil region" evidence="7">
    <location>
        <begin position="147"/>
        <end position="237"/>
    </location>
</feature>
<dbReference type="Proteomes" id="UP001461498">
    <property type="component" value="Unassembled WGS sequence"/>
</dbReference>
<dbReference type="GO" id="GO:0007030">
    <property type="term" value="P:Golgi organization"/>
    <property type="evidence" value="ECO:0007669"/>
    <property type="project" value="InterPro"/>
</dbReference>
<protein>
    <recommendedName>
        <fullName evidence="12">Golgin-84</fullName>
    </recommendedName>
</protein>
<dbReference type="Gene3D" id="1.10.287.1490">
    <property type="match status" value="1"/>
</dbReference>
<gene>
    <name evidence="10" type="ORF">O3M35_002984</name>
</gene>
<accession>A0AAW1CII3</accession>
<evidence type="ECO:0000256" key="9">
    <source>
        <dbReference type="SAM" id="Phobius"/>
    </source>
</evidence>
<evidence type="ECO:0008006" key="12">
    <source>
        <dbReference type="Google" id="ProtNLM"/>
    </source>
</evidence>
<evidence type="ECO:0000256" key="7">
    <source>
        <dbReference type="SAM" id="Coils"/>
    </source>
</evidence>
<proteinExistence type="predicted"/>
<evidence type="ECO:0000256" key="8">
    <source>
        <dbReference type="SAM" id="MobiDB-lite"/>
    </source>
</evidence>
<evidence type="ECO:0000256" key="2">
    <source>
        <dbReference type="ARBA" id="ARBA00022692"/>
    </source>
</evidence>
<dbReference type="AlphaFoldDB" id="A0AAW1CII3"/>
<feature type="coiled-coil region" evidence="7">
    <location>
        <begin position="412"/>
        <end position="498"/>
    </location>
</feature>